<dbReference type="RefSeq" id="WP_119011044.1">
    <property type="nucleotide sequence ID" value="NZ_BJXK01000003.1"/>
</dbReference>
<dbReference type="EMBL" id="BJXK01000003">
    <property type="protein sequence ID" value="GEM78598.1"/>
    <property type="molecule type" value="Genomic_DNA"/>
</dbReference>
<dbReference type="AlphaFoldDB" id="A0A511QMP3"/>
<dbReference type="Proteomes" id="UP000321113">
    <property type="component" value="Unassembled WGS sequence"/>
</dbReference>
<dbReference type="PANTHER" id="PTHR35527:SF2">
    <property type="entry name" value="HYDROLASE"/>
    <property type="match status" value="1"/>
</dbReference>
<evidence type="ECO:0000256" key="1">
    <source>
        <dbReference type="ARBA" id="ARBA00006625"/>
    </source>
</evidence>
<evidence type="ECO:0000256" key="3">
    <source>
        <dbReference type="SAM" id="SignalP"/>
    </source>
</evidence>
<comment type="caution">
    <text evidence="5">The sequence shown here is derived from an EMBL/GenBank/DDBJ whole genome shotgun (WGS) entry which is preliminary data.</text>
</comment>
<feature type="chain" id="PRO_5021876032" description="Choloylglycine hydrolase/NAAA C-terminal domain-containing protein" evidence="3">
    <location>
        <begin position="29"/>
        <end position="361"/>
    </location>
</feature>
<comment type="similarity">
    <text evidence="1">Belongs to the peptidase C59 family.</text>
</comment>
<reference evidence="5 6" key="1">
    <citation type="submission" date="2019-07" db="EMBL/GenBank/DDBJ databases">
        <title>Whole genome shotgun sequence of Vibrio superstes NBRC 103154.</title>
        <authorList>
            <person name="Hosoyama A."/>
            <person name="Uohara A."/>
            <person name="Ohji S."/>
            <person name="Ichikawa N."/>
        </authorList>
    </citation>
    <scope>NUCLEOTIDE SEQUENCE [LARGE SCALE GENOMIC DNA]</scope>
    <source>
        <strain evidence="5 6">NBRC 103154</strain>
    </source>
</reference>
<feature type="domain" description="Choloylglycine hydrolase/NAAA C-terminal" evidence="4">
    <location>
        <begin position="29"/>
        <end position="234"/>
    </location>
</feature>
<evidence type="ECO:0000256" key="2">
    <source>
        <dbReference type="ARBA" id="ARBA00022801"/>
    </source>
</evidence>
<feature type="signal peptide" evidence="3">
    <location>
        <begin position="1"/>
        <end position="28"/>
    </location>
</feature>
<dbReference type="Gene3D" id="3.60.60.10">
    <property type="entry name" value="Penicillin V Acylase, Chain A"/>
    <property type="match status" value="1"/>
</dbReference>
<dbReference type="PROSITE" id="PS51257">
    <property type="entry name" value="PROKAR_LIPOPROTEIN"/>
    <property type="match status" value="1"/>
</dbReference>
<proteinExistence type="inferred from homology"/>
<gene>
    <name evidence="5" type="ORF">VSU01S_08430</name>
</gene>
<dbReference type="GO" id="GO:0016787">
    <property type="term" value="F:hydrolase activity"/>
    <property type="evidence" value="ECO:0007669"/>
    <property type="project" value="UniProtKB-KW"/>
</dbReference>
<keyword evidence="6" id="KW-1185">Reference proteome</keyword>
<dbReference type="InterPro" id="IPR029055">
    <property type="entry name" value="Ntn_hydrolases_N"/>
</dbReference>
<accession>A0A511QMP3</accession>
<dbReference type="OrthoDB" id="1265391at2"/>
<dbReference type="InterPro" id="IPR029132">
    <property type="entry name" value="CBAH/NAAA_C"/>
</dbReference>
<dbReference type="Pfam" id="PF02275">
    <property type="entry name" value="CBAH"/>
    <property type="match status" value="1"/>
</dbReference>
<protein>
    <recommendedName>
        <fullName evidence="4">Choloylglycine hydrolase/NAAA C-terminal domain-containing protein</fullName>
    </recommendedName>
</protein>
<evidence type="ECO:0000313" key="5">
    <source>
        <dbReference type="EMBL" id="GEM78598.1"/>
    </source>
</evidence>
<evidence type="ECO:0000259" key="4">
    <source>
        <dbReference type="Pfam" id="PF02275"/>
    </source>
</evidence>
<dbReference type="PANTHER" id="PTHR35527">
    <property type="entry name" value="CHOLOYLGLYCINE HYDROLASE"/>
    <property type="match status" value="1"/>
</dbReference>
<sequence length="361" mass="39518">MKNFKLNKLAIAAIAAASIASVTTTASACSRLIMDGGETHGVTVARSFDWGGSELQSIAKAYPSGVAVEAYNVPEYKNPASWTVKHHTVDYVEVETFHSTSGEAVNDKGLSASILYQNPSVEFVKDAADNGAPAVHMSQIVNYLATQFATVDEAVKAFEAGEFQTAWKTGIGGHQHGFHFSVQDKSGDIALFQLNEGGKMVVHRGDISSDLRVMANMPLRQDILAHAENFDLSNAETLPSDISSPSRYLRGYHVTANAKLDPKADWVDTRGKMKGFFDYGNKVPQELIDPTNDTSYATWETYIYNLETGNTTYYNEGNGSQIDINFAETTAFAKTMCADIFKQARSAEKISWEECNTNRTK</sequence>
<evidence type="ECO:0000313" key="6">
    <source>
        <dbReference type="Proteomes" id="UP000321113"/>
    </source>
</evidence>
<keyword evidence="2" id="KW-0378">Hydrolase</keyword>
<dbReference type="SUPFAM" id="SSF56235">
    <property type="entry name" value="N-terminal nucleophile aminohydrolases (Ntn hydrolases)"/>
    <property type="match status" value="1"/>
</dbReference>
<dbReference type="InterPro" id="IPR052193">
    <property type="entry name" value="Peptidase_C59"/>
</dbReference>
<organism evidence="5 6">
    <name type="scientific">Vibrio superstes NBRC 103154</name>
    <dbReference type="NCBI Taxonomy" id="1219062"/>
    <lineage>
        <taxon>Bacteria</taxon>
        <taxon>Pseudomonadati</taxon>
        <taxon>Pseudomonadota</taxon>
        <taxon>Gammaproteobacteria</taxon>
        <taxon>Vibrionales</taxon>
        <taxon>Vibrionaceae</taxon>
        <taxon>Vibrio</taxon>
    </lineage>
</organism>
<name>A0A511QMP3_9VIBR</name>
<keyword evidence="3" id="KW-0732">Signal</keyword>